<gene>
    <name evidence="1" type="ORF">PFISCL1PPCAC_2783</name>
</gene>
<organism evidence="1 2">
    <name type="scientific">Pristionchus fissidentatus</name>
    <dbReference type="NCBI Taxonomy" id="1538716"/>
    <lineage>
        <taxon>Eukaryota</taxon>
        <taxon>Metazoa</taxon>
        <taxon>Ecdysozoa</taxon>
        <taxon>Nematoda</taxon>
        <taxon>Chromadorea</taxon>
        <taxon>Rhabditida</taxon>
        <taxon>Rhabditina</taxon>
        <taxon>Diplogasteromorpha</taxon>
        <taxon>Diplogasteroidea</taxon>
        <taxon>Neodiplogasteridae</taxon>
        <taxon>Pristionchus</taxon>
    </lineage>
</organism>
<accession>A0AAV5UWP9</accession>
<dbReference type="Gene3D" id="2.120.10.80">
    <property type="entry name" value="Kelch-type beta propeller"/>
    <property type="match status" value="1"/>
</dbReference>
<dbReference type="Proteomes" id="UP001432322">
    <property type="component" value="Unassembled WGS sequence"/>
</dbReference>
<sequence length="249" mass="28249">TSFITFELDLEEMKWTCILAKMTQACSEFLDSEGDYRYVAFLLGRKIYSFARHGSDAVFDLDTGDFSRASYDESRNEIQLRTTTNLFSAGGSIFALQAAEELKVFRYDEQTCSWKKMHSSSNPNRGVGSYAAHAVIDTRIYFVGWQTEGIFGDDYKTQNIMQLSVLEIKPTLFELAAEVVLSCPEKKERARLILPMYLSRLLIRNKAADARIRTAPEPENSKDGSVDLDYYLYGSGPTRSITSIDSNFF</sequence>
<dbReference type="InterPro" id="IPR011043">
    <property type="entry name" value="Gal_Oxase/kelch_b-propeller"/>
</dbReference>
<dbReference type="AlphaFoldDB" id="A0AAV5UWP9"/>
<proteinExistence type="predicted"/>
<dbReference type="EMBL" id="BTSY01000001">
    <property type="protein sequence ID" value="GMT11486.1"/>
    <property type="molecule type" value="Genomic_DNA"/>
</dbReference>
<keyword evidence="2" id="KW-1185">Reference proteome</keyword>
<protein>
    <recommendedName>
        <fullName evidence="3">BTB domain-containing protein</fullName>
    </recommendedName>
</protein>
<reference evidence="1" key="1">
    <citation type="submission" date="2023-10" db="EMBL/GenBank/DDBJ databases">
        <title>Genome assembly of Pristionchus species.</title>
        <authorList>
            <person name="Yoshida K."/>
            <person name="Sommer R.J."/>
        </authorList>
    </citation>
    <scope>NUCLEOTIDE SEQUENCE</scope>
    <source>
        <strain evidence="1">RS5133</strain>
    </source>
</reference>
<evidence type="ECO:0000313" key="2">
    <source>
        <dbReference type="Proteomes" id="UP001432322"/>
    </source>
</evidence>
<feature type="non-terminal residue" evidence="1">
    <location>
        <position position="1"/>
    </location>
</feature>
<evidence type="ECO:0008006" key="3">
    <source>
        <dbReference type="Google" id="ProtNLM"/>
    </source>
</evidence>
<name>A0AAV5UWP9_9BILA</name>
<comment type="caution">
    <text evidence="1">The sequence shown here is derived from an EMBL/GenBank/DDBJ whole genome shotgun (WGS) entry which is preliminary data.</text>
</comment>
<evidence type="ECO:0000313" key="1">
    <source>
        <dbReference type="EMBL" id="GMT11486.1"/>
    </source>
</evidence>
<dbReference type="InterPro" id="IPR015915">
    <property type="entry name" value="Kelch-typ_b-propeller"/>
</dbReference>
<dbReference type="SUPFAM" id="SSF50965">
    <property type="entry name" value="Galactose oxidase, central domain"/>
    <property type="match status" value="1"/>
</dbReference>